<keyword evidence="3" id="KW-1185">Reference proteome</keyword>
<dbReference type="AlphaFoldDB" id="A0A392T1G5"/>
<evidence type="ECO:0000313" key="3">
    <source>
        <dbReference type="Proteomes" id="UP000265520"/>
    </source>
</evidence>
<name>A0A392T1G5_9FABA</name>
<feature type="non-terminal residue" evidence="2">
    <location>
        <position position="77"/>
    </location>
</feature>
<evidence type="ECO:0000256" key="1">
    <source>
        <dbReference type="SAM" id="MobiDB-lite"/>
    </source>
</evidence>
<evidence type="ECO:0000313" key="2">
    <source>
        <dbReference type="EMBL" id="MCI54006.1"/>
    </source>
</evidence>
<dbReference type="Proteomes" id="UP000265520">
    <property type="component" value="Unassembled WGS sequence"/>
</dbReference>
<reference evidence="2 3" key="1">
    <citation type="journal article" date="2018" name="Front. Plant Sci.">
        <title>Red Clover (Trifolium pratense) and Zigzag Clover (T. medium) - A Picture of Genomic Similarities and Differences.</title>
        <authorList>
            <person name="Dluhosova J."/>
            <person name="Istvanek J."/>
            <person name="Nedelnik J."/>
            <person name="Repkova J."/>
        </authorList>
    </citation>
    <scope>NUCLEOTIDE SEQUENCE [LARGE SCALE GENOMIC DNA]</scope>
    <source>
        <strain evidence="3">cv. 10/8</strain>
        <tissue evidence="2">Leaf</tissue>
    </source>
</reference>
<comment type="caution">
    <text evidence="2">The sequence shown here is derived from an EMBL/GenBank/DDBJ whole genome shotgun (WGS) entry which is preliminary data.</text>
</comment>
<dbReference type="EMBL" id="LXQA010472723">
    <property type="protein sequence ID" value="MCI54006.1"/>
    <property type="molecule type" value="Genomic_DNA"/>
</dbReference>
<feature type="region of interest" description="Disordered" evidence="1">
    <location>
        <begin position="1"/>
        <end position="77"/>
    </location>
</feature>
<organism evidence="2 3">
    <name type="scientific">Trifolium medium</name>
    <dbReference type="NCBI Taxonomy" id="97028"/>
    <lineage>
        <taxon>Eukaryota</taxon>
        <taxon>Viridiplantae</taxon>
        <taxon>Streptophyta</taxon>
        <taxon>Embryophyta</taxon>
        <taxon>Tracheophyta</taxon>
        <taxon>Spermatophyta</taxon>
        <taxon>Magnoliopsida</taxon>
        <taxon>eudicotyledons</taxon>
        <taxon>Gunneridae</taxon>
        <taxon>Pentapetalae</taxon>
        <taxon>rosids</taxon>
        <taxon>fabids</taxon>
        <taxon>Fabales</taxon>
        <taxon>Fabaceae</taxon>
        <taxon>Papilionoideae</taxon>
        <taxon>50 kb inversion clade</taxon>
        <taxon>NPAAA clade</taxon>
        <taxon>Hologalegina</taxon>
        <taxon>IRL clade</taxon>
        <taxon>Trifolieae</taxon>
        <taxon>Trifolium</taxon>
    </lineage>
</organism>
<protein>
    <submittedName>
        <fullName evidence="2">Uncharacterized protein</fullName>
    </submittedName>
</protein>
<accession>A0A392T1G5</accession>
<sequence>MKRGTSKVNAYEKKKSEKGTSAPKQSKAPKKLKVKQEVSSDSENTDSDWAEFLETYDPSKEDSDSEEEVTQEPFKTE</sequence>
<proteinExistence type="predicted"/>